<evidence type="ECO:0000256" key="1">
    <source>
        <dbReference type="ARBA" id="ARBA00023127"/>
    </source>
</evidence>
<reference evidence="5 6" key="1">
    <citation type="submission" date="2016-07" db="EMBL/GenBank/DDBJ databases">
        <title>Pervasive Adenine N6-methylation of Active Genes in Fungi.</title>
        <authorList>
            <consortium name="DOE Joint Genome Institute"/>
            <person name="Mondo S.J."/>
            <person name="Dannebaum R.O."/>
            <person name="Kuo R.C."/>
            <person name="Labutti K."/>
            <person name="Haridas S."/>
            <person name="Kuo A."/>
            <person name="Salamov A."/>
            <person name="Ahrendt S.R."/>
            <person name="Lipzen A."/>
            <person name="Sullivan W."/>
            <person name="Andreopoulos W.B."/>
            <person name="Clum A."/>
            <person name="Lindquist E."/>
            <person name="Daum C."/>
            <person name="Ramamoorthy G.K."/>
            <person name="Gryganskyi A."/>
            <person name="Culley D."/>
            <person name="Magnuson J.K."/>
            <person name="James T.Y."/>
            <person name="O'Malley M.A."/>
            <person name="Stajich J.E."/>
            <person name="Spatafora J.W."/>
            <person name="Visel A."/>
            <person name="Grigoriev I.V."/>
        </authorList>
    </citation>
    <scope>NUCLEOTIDE SEQUENCE [LARGE SCALE GENOMIC DNA]</scope>
    <source>
        <strain evidence="5 6">NRRL 2496</strain>
    </source>
</reference>
<dbReference type="Pfam" id="PF00134">
    <property type="entry name" value="Cyclin_N"/>
    <property type="match status" value="1"/>
</dbReference>
<dbReference type="GO" id="GO:0006357">
    <property type="term" value="P:regulation of transcription by RNA polymerase II"/>
    <property type="evidence" value="ECO:0007669"/>
    <property type="project" value="InterPro"/>
</dbReference>
<dbReference type="OrthoDB" id="340962at2759"/>
<keyword evidence="6" id="KW-1185">Reference proteome</keyword>
<dbReference type="SMART" id="SM00385">
    <property type="entry name" value="CYCLIN"/>
    <property type="match status" value="1"/>
</dbReference>
<evidence type="ECO:0000313" key="6">
    <source>
        <dbReference type="Proteomes" id="UP000242180"/>
    </source>
</evidence>
<dbReference type="CDD" id="cd20524">
    <property type="entry name" value="CYCLIN_CCNH_rpt1"/>
    <property type="match status" value="1"/>
</dbReference>
<dbReference type="InterPro" id="IPR031658">
    <property type="entry name" value="Cyclin_C_2"/>
</dbReference>
<dbReference type="InterPro" id="IPR036915">
    <property type="entry name" value="Cyclin-like_sf"/>
</dbReference>
<dbReference type="GO" id="GO:0016538">
    <property type="term" value="F:cyclin-dependent protein serine/threonine kinase regulator activity"/>
    <property type="evidence" value="ECO:0007669"/>
    <property type="project" value="InterPro"/>
</dbReference>
<dbReference type="Proteomes" id="UP000242180">
    <property type="component" value="Unassembled WGS sequence"/>
</dbReference>
<keyword evidence="1 2" id="KW-0195">Cyclin</keyword>
<dbReference type="InterPro" id="IPR043198">
    <property type="entry name" value="Cyclin/Ssn8"/>
</dbReference>
<name>A0A1X2HCF7_SYNRA</name>
<dbReference type="FunCoup" id="A0A1X2HCF7">
    <property type="interactions" value="688"/>
</dbReference>
<dbReference type="STRING" id="13706.A0A1X2HCF7"/>
<evidence type="ECO:0000256" key="2">
    <source>
        <dbReference type="RuleBase" id="RU000383"/>
    </source>
</evidence>
<feature type="region of interest" description="Disordered" evidence="3">
    <location>
        <begin position="293"/>
        <end position="323"/>
    </location>
</feature>
<dbReference type="EMBL" id="MCGN01000005">
    <property type="protein sequence ID" value="ORY96484.1"/>
    <property type="molecule type" value="Genomic_DNA"/>
</dbReference>
<dbReference type="Pfam" id="PF16899">
    <property type="entry name" value="Cyclin_C_2"/>
    <property type="match status" value="1"/>
</dbReference>
<dbReference type="AlphaFoldDB" id="A0A1X2HCF7"/>
<dbReference type="InterPro" id="IPR013763">
    <property type="entry name" value="Cyclin-like_dom"/>
</dbReference>
<dbReference type="Gene3D" id="1.10.472.10">
    <property type="entry name" value="Cyclin-like"/>
    <property type="match status" value="2"/>
</dbReference>
<dbReference type="SUPFAM" id="SSF47954">
    <property type="entry name" value="Cyclin-like"/>
    <property type="match status" value="2"/>
</dbReference>
<dbReference type="InterPro" id="IPR006671">
    <property type="entry name" value="Cyclin_N"/>
</dbReference>
<sequence>MPSDDAPVKRLPSIYEESSQYRHWRFSLEKLTAIRKESNEAAVKRVQANFKDEQEISSDTTADNSEERQYLTVNDEQDLCLFFLEQLQTICRHFNFSDVLMATAVMYMKRFYLSNTVMDYHPKDILLTCLFLATKAESEHMSIEQFVKELHLPSTDSVLQLEFTVSQGLKFEFHVHHPYRPAYGLFLDMQSHNLDTTHLEEVYKKVKGKVIQQMLLTDLTLIYQPAQLALAAFKIASRNTAFASQFGKYVAERVPEGKQMTEILDAIESLYNKYKRIDSGEARAIDRRLRLCTNPAKNPNSTLNKKRAAEDDEERQRKKQAHE</sequence>
<comment type="similarity">
    <text evidence="2">Belongs to the cyclin family.</text>
</comment>
<accession>A0A1X2HCF7</accession>
<comment type="caution">
    <text evidence="5">The sequence shown here is derived from an EMBL/GenBank/DDBJ whole genome shotgun (WGS) entry which is preliminary data.</text>
</comment>
<gene>
    <name evidence="5" type="ORF">BCR43DRAFT_491773</name>
</gene>
<feature type="domain" description="Cyclin-like" evidence="4">
    <location>
        <begin position="85"/>
        <end position="167"/>
    </location>
</feature>
<evidence type="ECO:0000259" key="4">
    <source>
        <dbReference type="SMART" id="SM00385"/>
    </source>
</evidence>
<dbReference type="PANTHER" id="PTHR10026">
    <property type="entry name" value="CYCLIN"/>
    <property type="match status" value="1"/>
</dbReference>
<dbReference type="InParanoid" id="A0A1X2HCF7"/>
<evidence type="ECO:0000256" key="3">
    <source>
        <dbReference type="SAM" id="MobiDB-lite"/>
    </source>
</evidence>
<proteinExistence type="inferred from homology"/>
<organism evidence="5 6">
    <name type="scientific">Syncephalastrum racemosum</name>
    <name type="common">Filamentous fungus</name>
    <dbReference type="NCBI Taxonomy" id="13706"/>
    <lineage>
        <taxon>Eukaryota</taxon>
        <taxon>Fungi</taxon>
        <taxon>Fungi incertae sedis</taxon>
        <taxon>Mucoromycota</taxon>
        <taxon>Mucoromycotina</taxon>
        <taxon>Mucoromycetes</taxon>
        <taxon>Mucorales</taxon>
        <taxon>Syncephalastraceae</taxon>
        <taxon>Syncephalastrum</taxon>
    </lineage>
</organism>
<protein>
    <submittedName>
        <fullName evidence="5">Cyclin-like protein</fullName>
    </submittedName>
</protein>
<dbReference type="OMA" id="FRVEQNT"/>
<dbReference type="CDD" id="cd20525">
    <property type="entry name" value="CYCLIN_CCNH_rpt2"/>
    <property type="match status" value="1"/>
</dbReference>
<evidence type="ECO:0000313" key="5">
    <source>
        <dbReference type="EMBL" id="ORY96484.1"/>
    </source>
</evidence>